<accession>A0A4P6XU54</accession>
<comment type="similarity">
    <text evidence="11">Belongs to the class I-like SAM-binding methyltransferase superfamily. DOT1 family.</text>
</comment>
<evidence type="ECO:0000313" key="14">
    <source>
        <dbReference type="EMBL" id="QBM90006.1"/>
    </source>
</evidence>
<keyword evidence="4 11" id="KW-0489">Methyltransferase</keyword>
<evidence type="ECO:0000256" key="4">
    <source>
        <dbReference type="ARBA" id="ARBA00022603"/>
    </source>
</evidence>
<evidence type="ECO:0000256" key="10">
    <source>
        <dbReference type="ARBA" id="ARBA00047770"/>
    </source>
</evidence>
<comment type="catalytic activity">
    <reaction evidence="10 11">
        <text>L-lysyl(79)-[histone H3] + 3 S-adenosyl-L-methionine = N(6),N(6),N(6)-trimethyl-L-lysyl(79)-[histone H3] + 3 S-adenosyl-L-homocysteine + 3 H(+)</text>
        <dbReference type="Rhea" id="RHEA:60328"/>
        <dbReference type="Rhea" id="RHEA-COMP:15549"/>
        <dbReference type="Rhea" id="RHEA-COMP:15552"/>
        <dbReference type="ChEBI" id="CHEBI:15378"/>
        <dbReference type="ChEBI" id="CHEBI:29969"/>
        <dbReference type="ChEBI" id="CHEBI:57856"/>
        <dbReference type="ChEBI" id="CHEBI:59789"/>
        <dbReference type="ChEBI" id="CHEBI:61961"/>
        <dbReference type="EC" id="2.1.1.360"/>
    </reaction>
</comment>
<evidence type="ECO:0000256" key="12">
    <source>
        <dbReference type="SAM" id="MobiDB-lite"/>
    </source>
</evidence>
<dbReference type="PANTHER" id="PTHR21451">
    <property type="entry name" value="HISTONE H3 METHYLTRANSFERASE"/>
    <property type="match status" value="1"/>
</dbReference>
<feature type="region of interest" description="Disordered" evidence="12">
    <location>
        <begin position="517"/>
        <end position="540"/>
    </location>
</feature>
<gene>
    <name evidence="14" type="primary">MPUL0E02430</name>
    <name evidence="14" type="ORF">METSCH_E02430</name>
</gene>
<keyword evidence="5 11" id="KW-0808">Transferase</keyword>
<comment type="subcellular location">
    <subcellularLocation>
        <location evidence="1 11">Nucleus</location>
    </subcellularLocation>
</comment>
<evidence type="ECO:0000256" key="6">
    <source>
        <dbReference type="ARBA" id="ARBA00022691"/>
    </source>
</evidence>
<feature type="compositionally biased region" description="Basic and acidic residues" evidence="12">
    <location>
        <begin position="422"/>
        <end position="437"/>
    </location>
</feature>
<dbReference type="PROSITE" id="PS51569">
    <property type="entry name" value="DOT1"/>
    <property type="match status" value="1"/>
</dbReference>
<comment type="function">
    <text evidence="11">Histone methyltransferase that specifically trimethylates histone H3 to form H3K79me3. This methylation is required for telomere silencing and for the pachytene checkpoint during the meiotic cell cycle by allowing the recruitment of RAD9 to double strand breaks. Nucleosomes are preferred as substrate compared to free histone.</text>
</comment>
<dbReference type="Gene3D" id="3.40.50.150">
    <property type="entry name" value="Vaccinia Virus protein VP39"/>
    <property type="match status" value="1"/>
</dbReference>
<evidence type="ECO:0000256" key="5">
    <source>
        <dbReference type="ARBA" id="ARBA00022679"/>
    </source>
</evidence>
<dbReference type="EC" id="2.1.1.360" evidence="2 11"/>
<dbReference type="FunFam" id="3.40.50.150:FF:000033">
    <property type="entry name" value="Histone-lysine N-methyltransferase, H3 lysine-79 specific"/>
    <property type="match status" value="1"/>
</dbReference>
<dbReference type="AlphaFoldDB" id="A0A4P6XU54"/>
<dbReference type="STRING" id="2163413.A0A4P6XU54"/>
<dbReference type="Pfam" id="PF08123">
    <property type="entry name" value="DOT1"/>
    <property type="match status" value="1"/>
</dbReference>
<keyword evidence="6 11" id="KW-0949">S-adenosyl-L-methionine</keyword>
<dbReference type="GO" id="GO:0005634">
    <property type="term" value="C:nucleus"/>
    <property type="evidence" value="ECO:0007669"/>
    <property type="project" value="UniProtKB-SubCell"/>
</dbReference>
<comment type="activity regulation">
    <text evidence="11">Ubiquitination of histone H2B to form H2BK123ub1 is required for efficient DOT1 methyltransferase activity on histone H3.</text>
</comment>
<evidence type="ECO:0000256" key="3">
    <source>
        <dbReference type="ARBA" id="ARBA00020987"/>
    </source>
</evidence>
<keyword evidence="15" id="KW-1185">Reference proteome</keyword>
<evidence type="ECO:0000313" key="15">
    <source>
        <dbReference type="Proteomes" id="UP000292447"/>
    </source>
</evidence>
<protein>
    <recommendedName>
        <fullName evidence="3 11">Histone-lysine N-methyltransferase, H3 lysine-79 specific</fullName>
        <ecNumber evidence="2 11">2.1.1.360</ecNumber>
    </recommendedName>
    <alternativeName>
        <fullName evidence="9 11">Histone H3-K79 methyltransferase</fullName>
    </alternativeName>
</protein>
<dbReference type="GO" id="GO:0000077">
    <property type="term" value="P:DNA damage checkpoint signaling"/>
    <property type="evidence" value="ECO:0007669"/>
    <property type="project" value="TreeGrafter"/>
</dbReference>
<dbReference type="Gene3D" id="1.10.260.170">
    <property type="match status" value="1"/>
</dbReference>
<dbReference type="Proteomes" id="UP000292447">
    <property type="component" value="Chromosome V"/>
</dbReference>
<evidence type="ECO:0000256" key="9">
    <source>
        <dbReference type="ARBA" id="ARBA00029821"/>
    </source>
</evidence>
<keyword evidence="7 11" id="KW-0156">Chromatin regulator</keyword>
<evidence type="ECO:0000256" key="11">
    <source>
        <dbReference type="RuleBase" id="RU271113"/>
    </source>
</evidence>
<dbReference type="GO" id="GO:0032259">
    <property type="term" value="P:methylation"/>
    <property type="evidence" value="ECO:0007669"/>
    <property type="project" value="UniProtKB-KW"/>
</dbReference>
<evidence type="ECO:0000259" key="13">
    <source>
        <dbReference type="PROSITE" id="PS51569"/>
    </source>
</evidence>
<evidence type="ECO:0000256" key="2">
    <source>
        <dbReference type="ARBA" id="ARBA00012190"/>
    </source>
</evidence>
<dbReference type="EMBL" id="CP034460">
    <property type="protein sequence ID" value="QBM90006.1"/>
    <property type="molecule type" value="Genomic_DNA"/>
</dbReference>
<comment type="miscellaneous">
    <text evidence="11">In contrast to other lysine histone methyltransferases, it does not contain a SET domain, suggesting the existence of another mechanism for methylation of lysine residues of histones.</text>
</comment>
<proteinExistence type="inferred from homology"/>
<feature type="region of interest" description="Disordered" evidence="12">
    <location>
        <begin position="1"/>
        <end position="43"/>
    </location>
</feature>
<evidence type="ECO:0000256" key="1">
    <source>
        <dbReference type="ARBA" id="ARBA00004123"/>
    </source>
</evidence>
<reference evidence="15" key="1">
    <citation type="submission" date="2019-03" db="EMBL/GenBank/DDBJ databases">
        <title>Snf2 controls pulcherriminic acid biosynthesis and connects pigmentation and antifungal activity of the yeast Metschnikowia pulcherrima.</title>
        <authorList>
            <person name="Gore-Lloyd D."/>
            <person name="Sumann I."/>
            <person name="Brachmann A.O."/>
            <person name="Schneeberger K."/>
            <person name="Ortiz-Merino R.A."/>
            <person name="Moreno-Beltran M."/>
            <person name="Schlaefli M."/>
            <person name="Kirner P."/>
            <person name="Santos Kron A."/>
            <person name="Wolfe K.H."/>
            <person name="Piel J."/>
            <person name="Ahrens C.H."/>
            <person name="Henk D."/>
            <person name="Freimoser F.M."/>
        </authorList>
    </citation>
    <scope>NUCLEOTIDE SEQUENCE [LARGE SCALE GENOMIC DNA]</scope>
    <source>
        <strain evidence="15">APC 1.2</strain>
    </source>
</reference>
<dbReference type="InterPro" id="IPR030445">
    <property type="entry name" value="H3-K79_meTrfase"/>
</dbReference>
<dbReference type="PANTHER" id="PTHR21451:SF0">
    <property type="entry name" value="HISTONE-LYSINE N-METHYLTRANSFERASE, H3 LYSINE-79 SPECIFIC"/>
    <property type="match status" value="1"/>
</dbReference>
<dbReference type="InterPro" id="IPR025789">
    <property type="entry name" value="DOT1_dom"/>
</dbReference>
<sequence length="1085" mass="125283">MPGVQSKSSRKNGAKKSELSPEESPQEDGLITPRSAGTVSPEMKPDYDTLDAKLIDLFTVDFRKSTVQKELSKNQWSDIIAAIERLTVPEQLTWPELKLVVLEWYSTGPINFLMLEEELFARGRAFIHSRVLLLEEKYGSKRDKLQCAEICALENAYENQLFTFKDFSRCLPGYSQDEARSLVSAHFPYKMRWTPAELDVMTKGLIGGLEAEELQLSLPFRRLGVVRQKALALKKKLKIRPKVVKNTEYEEKIDLIIRTDLTDTGIKEAAHNESLSKLIKDIQTVIEDRGGSEAIPFTKPENEILRLSLQDEKTDKECQSELLFRSWREIQQKRKDLESVHSRQSKFSNRLERLIYEAQWYSSMAEDSARGSRRRRTKTDVEFSDLREEALKTREPKKVEPNITDAEAREKARIRDQITQKRKETMKRNQELKEMRKNARKAPPPRTRLRATRTKCGEKVKIEKLIEEAEWFQSISGDGTPVLTGAKRKRTPALHLVPEFKNRQKLKTAQKQLVEQKKKARKSGPARLMSETPVTEDSEAERELMEKFHKVMEEENPSDLEEISPYDPTDINHDTSVTFEDRYLFNEAISSRILFPSRIDFSSDVLVILQSGDQLPINNTLAANVIREHERSYKSLPDSFPPFQTVNAAGETIINPRNIIHIRYLLYPQHTEQYILAEPKSNELDPVREIIKVFQIHYGLFFSYSERLRKIITDDFCQSLITAVEENDFQGFMYVIDKWNALMLELSPYPIEIDPNIDINESLRAYLPKTYSFCHDIKDSKLQTFYMDVLNAGEEARKYAKQSPTISVQRKMSLTLKSPVIGGYQTHLPEVFVSRYRHMRPMAYSVAFIDLLAHKTTISRYCSHQLLMRAYTRIVSPSSKKLRSYKAFSAEVYGELLPSFVSEVLTKIDYKPHKKFYDLGCGVGNTTLQAALEFGAEKSGGCEIMDHASLLASQQEIFMQKQIKLFGLKSMNLSFALDQSFVQNEEVRKECIESDVVLVNNYLFEFSLNHEVGKLLYGMKPGSKIISLKNFIQPRYKSSGEETIFDYLQVERFEMSDYCSVSWTANKVPYYISTVQSEILKEYQP</sequence>
<dbReference type="GO" id="GO:0140956">
    <property type="term" value="F:histone H3K79 trimethyltransferase activity"/>
    <property type="evidence" value="ECO:0007669"/>
    <property type="project" value="UniProtKB-EC"/>
</dbReference>
<dbReference type="InterPro" id="IPR029063">
    <property type="entry name" value="SAM-dependent_MTases_sf"/>
</dbReference>
<name>A0A4P6XU54_9ASCO</name>
<feature type="domain" description="DOT1" evidence="13">
    <location>
        <begin position="763"/>
        <end position="1085"/>
    </location>
</feature>
<dbReference type="SUPFAM" id="SSF53335">
    <property type="entry name" value="S-adenosyl-L-methionine-dependent methyltransferases"/>
    <property type="match status" value="1"/>
</dbReference>
<evidence type="ECO:0000256" key="7">
    <source>
        <dbReference type="ARBA" id="ARBA00022853"/>
    </source>
</evidence>
<keyword evidence="8 11" id="KW-0539">Nucleus</keyword>
<organism evidence="14 15">
    <name type="scientific">Metschnikowia aff. pulcherrima</name>
    <dbReference type="NCBI Taxonomy" id="2163413"/>
    <lineage>
        <taxon>Eukaryota</taxon>
        <taxon>Fungi</taxon>
        <taxon>Dikarya</taxon>
        <taxon>Ascomycota</taxon>
        <taxon>Saccharomycotina</taxon>
        <taxon>Pichiomycetes</taxon>
        <taxon>Metschnikowiaceae</taxon>
        <taxon>Metschnikowia</taxon>
    </lineage>
</organism>
<evidence type="ECO:0000256" key="8">
    <source>
        <dbReference type="ARBA" id="ARBA00023242"/>
    </source>
</evidence>
<feature type="region of interest" description="Disordered" evidence="12">
    <location>
        <begin position="422"/>
        <end position="449"/>
    </location>
</feature>
<dbReference type="GO" id="GO:0006281">
    <property type="term" value="P:DNA repair"/>
    <property type="evidence" value="ECO:0007669"/>
    <property type="project" value="TreeGrafter"/>
</dbReference>